<sequence>MALILPPFTRKKNGRPLLSLCFRGCVGACGQLAIGSLGNHRTTLKKESIPTTTIIPLSLGKPLCDSLEEYFRKSKQPGAKRFKKTVTRICTAFDVVKYDGVDPIDLILPPAEDDDDLGIQDDRQRERDIDDDFSQDYDLSPQEELIAASRFRFPGRWPMNPVRFRPWRRFSSRPRPQWRVSDRRHHHEKAPKTQSVEENEKVIFRNESVEVKTSTRSEEIIVTTSIPINVVNKTDTTPEDNDNDYTDEEDYMDDDDSDPVLTDLADFVASVRFLSLNDTTHLNVIFPPSKKIATDKIDSGRPALAIEAPEELLPSSYREVVPIMPKESSLPDVYRIYTEFSCDEQHYKPGVYADIMTKCQAFHLCLPTGHGFSSATFLCPKNLRYNQRLLRCDWARSVNCSDSSRHFINNKHFRHNYTAYLQSLHTLLHGDGIHSAEENEEVNSEAKDASFEVTTRKAGNYENALNIALLGKLRSIISSHYGRYHYRLVYRIPFGLELKIGKIRPVEFSRIATLLLRKISIHTG</sequence>
<dbReference type="AlphaFoldDB" id="T1JP70"/>
<proteinExistence type="predicted"/>
<dbReference type="Pfam" id="PF01607">
    <property type="entry name" value="CBM_14"/>
    <property type="match status" value="1"/>
</dbReference>
<dbReference type="InterPro" id="IPR036508">
    <property type="entry name" value="Chitin-bd_dom_sf"/>
</dbReference>
<dbReference type="SMART" id="SM00494">
    <property type="entry name" value="ChtBD2"/>
    <property type="match status" value="1"/>
</dbReference>
<dbReference type="InterPro" id="IPR002557">
    <property type="entry name" value="Chitin-bd_dom"/>
</dbReference>
<evidence type="ECO:0000313" key="4">
    <source>
        <dbReference type="Proteomes" id="UP000014500"/>
    </source>
</evidence>
<dbReference type="PROSITE" id="PS50940">
    <property type="entry name" value="CHIT_BIND_II"/>
    <property type="match status" value="1"/>
</dbReference>
<accession>T1JP70</accession>
<dbReference type="EMBL" id="JH431603">
    <property type="status" value="NOT_ANNOTATED_CDS"/>
    <property type="molecule type" value="Genomic_DNA"/>
</dbReference>
<feature type="domain" description="Chitin-binding type-2" evidence="2">
    <location>
        <begin position="339"/>
        <end position="402"/>
    </location>
</feature>
<keyword evidence="4" id="KW-1185">Reference proteome</keyword>
<dbReference type="InterPro" id="IPR052976">
    <property type="entry name" value="Scoloptoxin-like"/>
</dbReference>
<reference evidence="3" key="2">
    <citation type="submission" date="2015-02" db="UniProtKB">
        <authorList>
            <consortium name="EnsemblMetazoa"/>
        </authorList>
    </citation>
    <scope>IDENTIFICATION</scope>
</reference>
<feature type="region of interest" description="Disordered" evidence="1">
    <location>
        <begin position="232"/>
        <end position="254"/>
    </location>
</feature>
<reference evidence="4" key="1">
    <citation type="submission" date="2011-05" db="EMBL/GenBank/DDBJ databases">
        <authorList>
            <person name="Richards S.R."/>
            <person name="Qu J."/>
            <person name="Jiang H."/>
            <person name="Jhangiani S.N."/>
            <person name="Agravi P."/>
            <person name="Goodspeed R."/>
            <person name="Gross S."/>
            <person name="Mandapat C."/>
            <person name="Jackson L."/>
            <person name="Mathew T."/>
            <person name="Pu L."/>
            <person name="Thornton R."/>
            <person name="Saada N."/>
            <person name="Wilczek-Boney K.B."/>
            <person name="Lee S."/>
            <person name="Kovar C."/>
            <person name="Wu Y."/>
            <person name="Scherer S.E."/>
            <person name="Worley K.C."/>
            <person name="Muzny D.M."/>
            <person name="Gibbs R."/>
        </authorList>
    </citation>
    <scope>NUCLEOTIDE SEQUENCE</scope>
    <source>
        <strain evidence="4">Brora</strain>
    </source>
</reference>
<dbReference type="Proteomes" id="UP000014500">
    <property type="component" value="Unassembled WGS sequence"/>
</dbReference>
<dbReference type="HOGENOM" id="CLU_520062_0_0_1"/>
<organism evidence="3 4">
    <name type="scientific">Strigamia maritima</name>
    <name type="common">European centipede</name>
    <name type="synonym">Geophilus maritimus</name>
    <dbReference type="NCBI Taxonomy" id="126957"/>
    <lineage>
        <taxon>Eukaryota</taxon>
        <taxon>Metazoa</taxon>
        <taxon>Ecdysozoa</taxon>
        <taxon>Arthropoda</taxon>
        <taxon>Myriapoda</taxon>
        <taxon>Chilopoda</taxon>
        <taxon>Pleurostigmophora</taxon>
        <taxon>Geophilomorpha</taxon>
        <taxon>Linotaeniidae</taxon>
        <taxon>Strigamia</taxon>
    </lineage>
</organism>
<name>T1JP70_STRMM</name>
<dbReference type="EnsemblMetazoa" id="SMAR015646-RA">
    <property type="protein sequence ID" value="SMAR015646-PA"/>
    <property type="gene ID" value="SMAR015646"/>
</dbReference>
<dbReference type="Gene3D" id="2.170.140.10">
    <property type="entry name" value="Chitin binding domain"/>
    <property type="match status" value="1"/>
</dbReference>
<dbReference type="GO" id="GO:0008061">
    <property type="term" value="F:chitin binding"/>
    <property type="evidence" value="ECO:0007669"/>
    <property type="project" value="InterPro"/>
</dbReference>
<dbReference type="GO" id="GO:0005576">
    <property type="term" value="C:extracellular region"/>
    <property type="evidence" value="ECO:0007669"/>
    <property type="project" value="InterPro"/>
</dbReference>
<protein>
    <recommendedName>
        <fullName evidence="2">Chitin-binding type-2 domain-containing protein</fullName>
    </recommendedName>
</protein>
<dbReference type="PANTHER" id="PTHR22933">
    <property type="entry name" value="FI18007P1-RELATED"/>
    <property type="match status" value="1"/>
</dbReference>
<dbReference type="SUPFAM" id="SSF57625">
    <property type="entry name" value="Invertebrate chitin-binding proteins"/>
    <property type="match status" value="1"/>
</dbReference>
<evidence type="ECO:0000313" key="3">
    <source>
        <dbReference type="EnsemblMetazoa" id="SMAR015646-PA"/>
    </source>
</evidence>
<feature type="compositionally biased region" description="Acidic residues" evidence="1">
    <location>
        <begin position="237"/>
        <end position="254"/>
    </location>
</feature>
<feature type="region of interest" description="Disordered" evidence="1">
    <location>
        <begin position="176"/>
        <end position="197"/>
    </location>
</feature>
<evidence type="ECO:0000256" key="1">
    <source>
        <dbReference type="SAM" id="MobiDB-lite"/>
    </source>
</evidence>
<evidence type="ECO:0000259" key="2">
    <source>
        <dbReference type="PROSITE" id="PS50940"/>
    </source>
</evidence>
<dbReference type="PANTHER" id="PTHR22933:SF31">
    <property type="entry name" value="FI18007P1"/>
    <property type="match status" value="1"/>
</dbReference>